<dbReference type="InterPro" id="IPR015868">
    <property type="entry name" value="Glutaminase"/>
</dbReference>
<dbReference type="eggNOG" id="COG2066">
    <property type="taxonomic scope" value="Bacteria"/>
</dbReference>
<dbReference type="AlphaFoldDB" id="L1ME72"/>
<dbReference type="PANTHER" id="PTHR12544:SF29">
    <property type="entry name" value="GLUTAMINASE"/>
    <property type="match status" value="1"/>
</dbReference>
<keyword evidence="4" id="KW-0378">Hydrolase</keyword>
<evidence type="ECO:0000256" key="5">
    <source>
        <dbReference type="ARBA" id="ARBA00049534"/>
    </source>
</evidence>
<dbReference type="GO" id="GO:0004359">
    <property type="term" value="F:glutaminase activity"/>
    <property type="evidence" value="ECO:0007669"/>
    <property type="project" value="UniProtKB-EC"/>
</dbReference>
<dbReference type="HOGENOM" id="CLU_2154116_0_0_11"/>
<reference evidence="6 7" key="1">
    <citation type="submission" date="2012-05" db="EMBL/GenBank/DDBJ databases">
        <authorList>
            <person name="Weinstock G."/>
            <person name="Sodergren E."/>
            <person name="Lobos E.A."/>
            <person name="Fulton L."/>
            <person name="Fulton R."/>
            <person name="Courtney L."/>
            <person name="Fronick C."/>
            <person name="O'Laughlin M."/>
            <person name="Godfrey J."/>
            <person name="Wilson R.M."/>
            <person name="Miner T."/>
            <person name="Farmer C."/>
            <person name="Delehaunty K."/>
            <person name="Cordes M."/>
            <person name="Minx P."/>
            <person name="Tomlinson C."/>
            <person name="Chen J."/>
            <person name="Wollam A."/>
            <person name="Pepin K.H."/>
            <person name="Bhonagiri V."/>
            <person name="Zhang X."/>
            <person name="Suruliraj S."/>
            <person name="Warren W."/>
            <person name="Mitreva M."/>
            <person name="Mardis E.R."/>
            <person name="Wilson R.K."/>
        </authorList>
    </citation>
    <scope>NUCLEOTIDE SEQUENCE [LARGE SCALE GENOMIC DNA]</scope>
    <source>
        <strain evidence="6 7">F0235</strain>
    </source>
</reference>
<dbReference type="Pfam" id="PF04960">
    <property type="entry name" value="Glutaminase"/>
    <property type="match status" value="1"/>
</dbReference>
<dbReference type="GO" id="GO:0006537">
    <property type="term" value="P:glutamate biosynthetic process"/>
    <property type="evidence" value="ECO:0007669"/>
    <property type="project" value="TreeGrafter"/>
</dbReference>
<evidence type="ECO:0000256" key="3">
    <source>
        <dbReference type="ARBA" id="ARBA00012918"/>
    </source>
</evidence>
<evidence type="ECO:0000256" key="4">
    <source>
        <dbReference type="ARBA" id="ARBA00022801"/>
    </source>
</evidence>
<dbReference type="PANTHER" id="PTHR12544">
    <property type="entry name" value="GLUTAMINASE"/>
    <property type="match status" value="1"/>
</dbReference>
<dbReference type="Gene3D" id="3.40.710.10">
    <property type="entry name" value="DD-peptidase/beta-lactamase superfamily"/>
    <property type="match status" value="1"/>
</dbReference>
<dbReference type="SUPFAM" id="SSF56601">
    <property type="entry name" value="beta-lactamase/transpeptidase-like"/>
    <property type="match status" value="1"/>
</dbReference>
<dbReference type="InterPro" id="IPR012338">
    <property type="entry name" value="Beta-lactam/transpept-like"/>
</dbReference>
<protein>
    <recommendedName>
        <fullName evidence="3">glutaminase</fullName>
        <ecNumber evidence="3">3.5.1.2</ecNumber>
    </recommendedName>
</protein>
<organism evidence="6 7">
    <name type="scientific">Corynebacterium durum F0235</name>
    <dbReference type="NCBI Taxonomy" id="1035195"/>
    <lineage>
        <taxon>Bacteria</taxon>
        <taxon>Bacillati</taxon>
        <taxon>Actinomycetota</taxon>
        <taxon>Actinomycetes</taxon>
        <taxon>Mycobacteriales</taxon>
        <taxon>Corynebacteriaceae</taxon>
        <taxon>Corynebacterium</taxon>
    </lineage>
</organism>
<sequence length="111" mass="12791">MKSPIPDYLEEALETVRLDQSGELASYIPQLATADPDRLAAVFATLDGQVYGVGDVDHQFSIQSISKPLCMRSRWRTVVLMTCFSRWMWSRRVRRLTSCRWRGIRADLAIR</sequence>
<name>L1ME72_9CORY</name>
<gene>
    <name evidence="6" type="ORF">HMPREF9997_01786</name>
</gene>
<dbReference type="GO" id="GO:0006543">
    <property type="term" value="P:L-glutamine catabolic process"/>
    <property type="evidence" value="ECO:0007669"/>
    <property type="project" value="TreeGrafter"/>
</dbReference>
<evidence type="ECO:0000313" key="6">
    <source>
        <dbReference type="EMBL" id="EKX89542.1"/>
    </source>
</evidence>
<evidence type="ECO:0000256" key="1">
    <source>
        <dbReference type="ARBA" id="ARBA00011076"/>
    </source>
</evidence>
<comment type="subunit">
    <text evidence="2">Homotetramer.</text>
</comment>
<keyword evidence="7" id="KW-1185">Reference proteome</keyword>
<dbReference type="STRING" id="1035195.HMPREF9997_01786"/>
<comment type="similarity">
    <text evidence="1">Belongs to the glutaminase family.</text>
</comment>
<evidence type="ECO:0000256" key="2">
    <source>
        <dbReference type="ARBA" id="ARBA00011881"/>
    </source>
</evidence>
<comment type="caution">
    <text evidence="6">The sequence shown here is derived from an EMBL/GenBank/DDBJ whole genome shotgun (WGS) entry which is preliminary data.</text>
</comment>
<dbReference type="EMBL" id="AMEM01000023">
    <property type="protein sequence ID" value="EKX89542.1"/>
    <property type="molecule type" value="Genomic_DNA"/>
</dbReference>
<accession>L1ME72</accession>
<dbReference type="EC" id="3.5.1.2" evidence="3"/>
<comment type="catalytic activity">
    <reaction evidence="5">
        <text>L-glutamine + H2O = L-glutamate + NH4(+)</text>
        <dbReference type="Rhea" id="RHEA:15889"/>
        <dbReference type="ChEBI" id="CHEBI:15377"/>
        <dbReference type="ChEBI" id="CHEBI:28938"/>
        <dbReference type="ChEBI" id="CHEBI:29985"/>
        <dbReference type="ChEBI" id="CHEBI:58359"/>
        <dbReference type="EC" id="3.5.1.2"/>
    </reaction>
</comment>
<proteinExistence type="inferred from homology"/>
<evidence type="ECO:0000313" key="7">
    <source>
        <dbReference type="Proteomes" id="UP000010445"/>
    </source>
</evidence>
<dbReference type="Proteomes" id="UP000010445">
    <property type="component" value="Unassembled WGS sequence"/>
</dbReference>